<comment type="subcellular location">
    <subcellularLocation>
        <location evidence="1">Membrane</location>
        <topology evidence="1">Multi-pass membrane protein</topology>
    </subcellularLocation>
</comment>
<reference evidence="7 8" key="1">
    <citation type="submission" date="2019-03" db="EMBL/GenBank/DDBJ databases">
        <title>Metabolic potential of uncultured bacteria and archaea associated with petroleum seepage in deep-sea sediments.</title>
        <authorList>
            <person name="Dong X."/>
            <person name="Hubert C."/>
        </authorList>
    </citation>
    <scope>NUCLEOTIDE SEQUENCE [LARGE SCALE GENOMIC DNA]</scope>
    <source>
        <strain evidence="7">E29_bin52</strain>
    </source>
</reference>
<evidence type="ECO:0000256" key="5">
    <source>
        <dbReference type="ARBA" id="ARBA00023136"/>
    </source>
</evidence>
<dbReference type="GO" id="GO:0015648">
    <property type="term" value="F:lipid-linked peptidoglycan transporter activity"/>
    <property type="evidence" value="ECO:0007669"/>
    <property type="project" value="TreeGrafter"/>
</dbReference>
<dbReference type="GO" id="GO:0051301">
    <property type="term" value="P:cell division"/>
    <property type="evidence" value="ECO:0007669"/>
    <property type="project" value="InterPro"/>
</dbReference>
<dbReference type="GO" id="GO:0005886">
    <property type="term" value="C:plasma membrane"/>
    <property type="evidence" value="ECO:0007669"/>
    <property type="project" value="TreeGrafter"/>
</dbReference>
<comment type="caution">
    <text evidence="7">The sequence shown here is derived from an EMBL/GenBank/DDBJ whole genome shotgun (WGS) entry which is preliminary data.</text>
</comment>
<dbReference type="GO" id="GO:0032153">
    <property type="term" value="C:cell division site"/>
    <property type="evidence" value="ECO:0007669"/>
    <property type="project" value="TreeGrafter"/>
</dbReference>
<sequence>MFFLAKKESFQEKLVNEGAGTLRRKEAMTNSHRRYDWMLLGTTLILSLWGIVHLYTIGFPDQGYYFVRQSIWVGMGMALLFLLVRLRPRFWEKASYPLYGIFCFTLILVLIAGEGSHGAQRWLRIGIFSFQPSEFAKLGVILILAKVLASGKGVGWGKLGLSLSLTLLPVVLIILQPDLGSALVLLPLWLGMLFLAGTSLKKIAVIVGAGMSLFPLSFPFLRPY</sequence>
<proteinExistence type="predicted"/>
<evidence type="ECO:0000256" key="6">
    <source>
        <dbReference type="SAM" id="Phobius"/>
    </source>
</evidence>
<accession>A0A523W753</accession>
<keyword evidence="2 6" id="KW-0812">Transmembrane</keyword>
<evidence type="ECO:0000313" key="8">
    <source>
        <dbReference type="Proteomes" id="UP000319130"/>
    </source>
</evidence>
<keyword evidence="3" id="KW-0133">Cell shape</keyword>
<feature type="transmembrane region" description="Helical" evidence="6">
    <location>
        <begin position="37"/>
        <end position="57"/>
    </location>
</feature>
<feature type="transmembrane region" description="Helical" evidence="6">
    <location>
        <begin position="96"/>
        <end position="113"/>
    </location>
</feature>
<dbReference type="PANTHER" id="PTHR30474">
    <property type="entry name" value="CELL CYCLE PROTEIN"/>
    <property type="match status" value="1"/>
</dbReference>
<dbReference type="PANTHER" id="PTHR30474:SF1">
    <property type="entry name" value="PEPTIDOGLYCAN GLYCOSYLTRANSFERASE MRDB"/>
    <property type="match status" value="1"/>
</dbReference>
<feature type="transmembrane region" description="Helical" evidence="6">
    <location>
        <begin position="180"/>
        <end position="196"/>
    </location>
</feature>
<gene>
    <name evidence="7" type="ORF">E3J48_03705</name>
</gene>
<dbReference type="InterPro" id="IPR001182">
    <property type="entry name" value="FtsW/RodA"/>
</dbReference>
<organism evidence="7 8">
    <name type="scientific">Aerophobetes bacterium</name>
    <dbReference type="NCBI Taxonomy" id="2030807"/>
    <lineage>
        <taxon>Bacteria</taxon>
        <taxon>Candidatus Aerophobota</taxon>
    </lineage>
</organism>
<feature type="transmembrane region" description="Helical" evidence="6">
    <location>
        <begin position="125"/>
        <end position="144"/>
    </location>
</feature>
<evidence type="ECO:0008006" key="9">
    <source>
        <dbReference type="Google" id="ProtNLM"/>
    </source>
</evidence>
<keyword evidence="5 6" id="KW-0472">Membrane</keyword>
<dbReference type="Proteomes" id="UP000319130">
    <property type="component" value="Unassembled WGS sequence"/>
</dbReference>
<dbReference type="EMBL" id="SOIZ01000157">
    <property type="protein sequence ID" value="TET62827.1"/>
    <property type="molecule type" value="Genomic_DNA"/>
</dbReference>
<dbReference type="GO" id="GO:0008360">
    <property type="term" value="P:regulation of cell shape"/>
    <property type="evidence" value="ECO:0007669"/>
    <property type="project" value="UniProtKB-KW"/>
</dbReference>
<evidence type="ECO:0000256" key="1">
    <source>
        <dbReference type="ARBA" id="ARBA00004141"/>
    </source>
</evidence>
<protein>
    <recommendedName>
        <fullName evidence="9">Rod shape-determining protein RodA</fullName>
    </recommendedName>
</protein>
<evidence type="ECO:0000256" key="4">
    <source>
        <dbReference type="ARBA" id="ARBA00022989"/>
    </source>
</evidence>
<dbReference type="AlphaFoldDB" id="A0A523W753"/>
<evidence type="ECO:0000256" key="2">
    <source>
        <dbReference type="ARBA" id="ARBA00022692"/>
    </source>
</evidence>
<evidence type="ECO:0000313" key="7">
    <source>
        <dbReference type="EMBL" id="TET62827.1"/>
    </source>
</evidence>
<feature type="transmembrane region" description="Helical" evidence="6">
    <location>
        <begin position="63"/>
        <end position="84"/>
    </location>
</feature>
<keyword evidence="4 6" id="KW-1133">Transmembrane helix</keyword>
<feature type="transmembrane region" description="Helical" evidence="6">
    <location>
        <begin position="203"/>
        <end position="221"/>
    </location>
</feature>
<feature type="non-terminal residue" evidence="7">
    <location>
        <position position="224"/>
    </location>
</feature>
<feature type="transmembrane region" description="Helical" evidence="6">
    <location>
        <begin position="156"/>
        <end position="174"/>
    </location>
</feature>
<name>A0A523W753_UNCAE</name>
<dbReference type="Pfam" id="PF01098">
    <property type="entry name" value="FTSW_RODA_SPOVE"/>
    <property type="match status" value="1"/>
</dbReference>
<evidence type="ECO:0000256" key="3">
    <source>
        <dbReference type="ARBA" id="ARBA00022960"/>
    </source>
</evidence>